<evidence type="ECO:0000313" key="3">
    <source>
        <dbReference type="Proteomes" id="UP001589610"/>
    </source>
</evidence>
<dbReference type="SUPFAM" id="SSF46785">
    <property type="entry name" value="Winged helix' DNA-binding domain"/>
    <property type="match status" value="1"/>
</dbReference>
<proteinExistence type="predicted"/>
<keyword evidence="3" id="KW-1185">Reference proteome</keyword>
<name>A0ABV5TUE7_9ACTN</name>
<feature type="domain" description="Transcription regulator PadR N-terminal" evidence="1">
    <location>
        <begin position="16"/>
        <end position="84"/>
    </location>
</feature>
<evidence type="ECO:0000259" key="1">
    <source>
        <dbReference type="Pfam" id="PF03551"/>
    </source>
</evidence>
<reference evidence="2 3" key="1">
    <citation type="submission" date="2024-09" db="EMBL/GenBank/DDBJ databases">
        <authorList>
            <person name="Sun Q."/>
            <person name="Mori K."/>
        </authorList>
    </citation>
    <scope>NUCLEOTIDE SEQUENCE [LARGE SCALE GENOMIC DNA]</scope>
    <source>
        <strain evidence="2 3">JCM 3028</strain>
    </source>
</reference>
<accession>A0ABV5TUE7</accession>
<organism evidence="2 3">
    <name type="scientific">Streptosporangium vulgare</name>
    <dbReference type="NCBI Taxonomy" id="46190"/>
    <lineage>
        <taxon>Bacteria</taxon>
        <taxon>Bacillati</taxon>
        <taxon>Actinomycetota</taxon>
        <taxon>Actinomycetes</taxon>
        <taxon>Streptosporangiales</taxon>
        <taxon>Streptosporangiaceae</taxon>
        <taxon>Streptosporangium</taxon>
    </lineage>
</organism>
<evidence type="ECO:0000313" key="2">
    <source>
        <dbReference type="EMBL" id="MFB9681886.1"/>
    </source>
</evidence>
<dbReference type="PANTHER" id="PTHR33169">
    <property type="entry name" value="PADR-FAMILY TRANSCRIPTIONAL REGULATOR"/>
    <property type="match status" value="1"/>
</dbReference>
<gene>
    <name evidence="2" type="ORF">ACFFRH_40980</name>
</gene>
<dbReference type="EMBL" id="JBHMBS010000040">
    <property type="protein sequence ID" value="MFB9681886.1"/>
    <property type="molecule type" value="Genomic_DNA"/>
</dbReference>
<dbReference type="InterPro" id="IPR036390">
    <property type="entry name" value="WH_DNA-bd_sf"/>
</dbReference>
<dbReference type="RefSeq" id="WP_386163272.1">
    <property type="nucleotide sequence ID" value="NZ_JBHMBS010000040.1"/>
</dbReference>
<dbReference type="Proteomes" id="UP001589610">
    <property type="component" value="Unassembled WGS sequence"/>
</dbReference>
<sequence length="104" mass="11440">MGLSELGRFSEPALLVLISLADGPKHGYAMQHDIAELTGGRPGPGTLYGAVRRLEELGLITPHETDDARRRPYELTSLGRRQLQAELERLRTVAHTGLRRLATA</sequence>
<dbReference type="InterPro" id="IPR005149">
    <property type="entry name" value="Tscrpt_reg_PadR_N"/>
</dbReference>
<dbReference type="InterPro" id="IPR036388">
    <property type="entry name" value="WH-like_DNA-bd_sf"/>
</dbReference>
<dbReference type="InterPro" id="IPR052509">
    <property type="entry name" value="Metal_resp_DNA-bind_regulator"/>
</dbReference>
<protein>
    <submittedName>
        <fullName evidence="2">PadR family transcriptional regulator</fullName>
    </submittedName>
</protein>
<dbReference type="Pfam" id="PF03551">
    <property type="entry name" value="PadR"/>
    <property type="match status" value="1"/>
</dbReference>
<dbReference type="Gene3D" id="1.10.10.10">
    <property type="entry name" value="Winged helix-like DNA-binding domain superfamily/Winged helix DNA-binding domain"/>
    <property type="match status" value="1"/>
</dbReference>
<comment type="caution">
    <text evidence="2">The sequence shown here is derived from an EMBL/GenBank/DDBJ whole genome shotgun (WGS) entry which is preliminary data.</text>
</comment>
<dbReference type="PANTHER" id="PTHR33169:SF13">
    <property type="entry name" value="PADR-FAMILY TRANSCRIPTIONAL REGULATOR"/>
    <property type="match status" value="1"/>
</dbReference>